<evidence type="ECO:0000256" key="5">
    <source>
        <dbReference type="ARBA" id="ARBA00023180"/>
    </source>
</evidence>
<evidence type="ECO:0000313" key="7">
    <source>
        <dbReference type="EMBL" id="PHH74713.1"/>
    </source>
</evidence>
<dbReference type="Pfam" id="PF00450">
    <property type="entry name" value="Peptidase_S10"/>
    <property type="match status" value="1"/>
</dbReference>
<dbReference type="PANTHER" id="PTHR11802:SF479">
    <property type="entry name" value="CARBOXYPEPTIDASE"/>
    <property type="match status" value="1"/>
</dbReference>
<name>A0A2C5Z4D5_9HYPO</name>
<feature type="chain" id="PRO_5011835776" description="Carboxypeptidase" evidence="6">
    <location>
        <begin position="19"/>
        <end position="581"/>
    </location>
</feature>
<dbReference type="InterPro" id="IPR001563">
    <property type="entry name" value="Peptidase_S10"/>
</dbReference>
<sequence length="581" mass="64071">MKNYWTWALLGLCSTAVAKPNTQAVRAMQRLFPGMGYENMAFEAATPKERQVQRRAPVSQQAGRSRFLNNATQKFVVDGKKIPDVDFDIGPSFAGQLPISDKPNERDHLYFWFFPTDNQEQQDSKEIVIWLNGGPGCSSLLGLLQENGPFLWNEGTEKPVSNPWSWHKLANVVWVEQPVTVGFSQGEATITNEDQLGEQFLGFWKNFVDAFCMRGFKVYVAAESYGGFYGPYISSHMVDKKNKDYYDIQGLIVYDGVFFDDMIQSNAVAQGTLEQLSTIMPIDDVARRGIYSLSESCGFNAWNDKYLVYPPSGPMPNAPPGTKDLGNGTRVPVGECNNVHYYVTSNMTVINPCFNIYNLLDHCPQLSNVIPVDEESGPEPYFNRPDVKKAINAPAQVNWTACVNGVFKTPNGFDLSIPSGVKALPHVIDATQNVIIAQGAVDFIIPLNGVLLGIQNMTWGGKLGFQNAPSDPLYVPSYGMVFDDEDQPDYYAKSLPAGWGVQGTTHTERGLTLAVMSLSGHMGPSSEPAAAFRQLEKLLGRVKSLSDTTPFTLPQLRNISQPAEPLGNGTVKIPCTKRGCP</sequence>
<keyword evidence="3 6" id="KW-0645">Protease</keyword>
<dbReference type="PROSITE" id="PS00131">
    <property type="entry name" value="CARBOXYPEPT_SER_SER"/>
    <property type="match status" value="1"/>
</dbReference>
<keyword evidence="5" id="KW-0325">Glycoprotein</keyword>
<dbReference type="EMBL" id="NJEU01000414">
    <property type="protein sequence ID" value="PHH74713.1"/>
    <property type="molecule type" value="Genomic_DNA"/>
</dbReference>
<dbReference type="GO" id="GO:0004185">
    <property type="term" value="F:serine-type carboxypeptidase activity"/>
    <property type="evidence" value="ECO:0007669"/>
    <property type="project" value="UniProtKB-UniRule"/>
</dbReference>
<dbReference type="PRINTS" id="PR00724">
    <property type="entry name" value="CRBOXYPTASEC"/>
</dbReference>
<dbReference type="InterPro" id="IPR018202">
    <property type="entry name" value="Ser_caboxypep_ser_AS"/>
</dbReference>
<dbReference type="Gene3D" id="3.40.50.1820">
    <property type="entry name" value="alpha/beta hydrolase"/>
    <property type="match status" value="1"/>
</dbReference>
<evidence type="ECO:0000313" key="8">
    <source>
        <dbReference type="Proteomes" id="UP000224854"/>
    </source>
</evidence>
<keyword evidence="8" id="KW-1185">Reference proteome</keyword>
<dbReference type="EC" id="3.4.16.-" evidence="6"/>
<dbReference type="SUPFAM" id="SSF53474">
    <property type="entry name" value="alpha/beta-Hydrolases"/>
    <property type="match status" value="1"/>
</dbReference>
<keyword evidence="2 6" id="KW-0121">Carboxypeptidase</keyword>
<dbReference type="GO" id="GO:0006508">
    <property type="term" value="P:proteolysis"/>
    <property type="evidence" value="ECO:0007669"/>
    <property type="project" value="UniProtKB-KW"/>
</dbReference>
<evidence type="ECO:0000256" key="6">
    <source>
        <dbReference type="RuleBase" id="RU361156"/>
    </source>
</evidence>
<protein>
    <recommendedName>
        <fullName evidence="6">Carboxypeptidase</fullName>
        <ecNumber evidence="6">3.4.16.-</ecNumber>
    </recommendedName>
</protein>
<dbReference type="Proteomes" id="UP000224854">
    <property type="component" value="Unassembled WGS sequence"/>
</dbReference>
<organism evidence="7 8">
    <name type="scientific">Ophiocordyceps australis</name>
    <dbReference type="NCBI Taxonomy" id="1399860"/>
    <lineage>
        <taxon>Eukaryota</taxon>
        <taxon>Fungi</taxon>
        <taxon>Dikarya</taxon>
        <taxon>Ascomycota</taxon>
        <taxon>Pezizomycotina</taxon>
        <taxon>Sordariomycetes</taxon>
        <taxon>Hypocreomycetidae</taxon>
        <taxon>Hypocreales</taxon>
        <taxon>Ophiocordycipitaceae</taxon>
        <taxon>Ophiocordyceps</taxon>
    </lineage>
</organism>
<gene>
    <name evidence="7" type="ORF">CDD82_4809</name>
</gene>
<reference evidence="7 8" key="1">
    <citation type="submission" date="2017-06" db="EMBL/GenBank/DDBJ databases">
        <title>Ant-infecting Ophiocordyceps genomes reveal a high diversity of potential behavioral manipulation genes and a possible major role for enterotoxins.</title>
        <authorList>
            <person name="De Bekker C."/>
            <person name="Evans H.C."/>
            <person name="Brachmann A."/>
            <person name="Hughes D.P."/>
        </authorList>
    </citation>
    <scope>NUCLEOTIDE SEQUENCE [LARGE SCALE GENOMIC DNA]</scope>
    <source>
        <strain evidence="7 8">1348a</strain>
    </source>
</reference>
<feature type="signal peptide" evidence="6">
    <location>
        <begin position="1"/>
        <end position="18"/>
    </location>
</feature>
<dbReference type="InterPro" id="IPR029058">
    <property type="entry name" value="AB_hydrolase_fold"/>
</dbReference>
<comment type="similarity">
    <text evidence="1 6">Belongs to the peptidase S10 family.</text>
</comment>
<keyword evidence="6" id="KW-0732">Signal</keyword>
<accession>A0A2C5Z4D5</accession>
<evidence type="ECO:0000256" key="4">
    <source>
        <dbReference type="ARBA" id="ARBA00022801"/>
    </source>
</evidence>
<evidence type="ECO:0000256" key="3">
    <source>
        <dbReference type="ARBA" id="ARBA00022670"/>
    </source>
</evidence>
<proteinExistence type="inferred from homology"/>
<dbReference type="OrthoDB" id="443318at2759"/>
<evidence type="ECO:0000256" key="1">
    <source>
        <dbReference type="ARBA" id="ARBA00009431"/>
    </source>
</evidence>
<comment type="caution">
    <text evidence="7">The sequence shown here is derived from an EMBL/GenBank/DDBJ whole genome shotgun (WGS) entry which is preliminary data.</text>
</comment>
<dbReference type="PANTHER" id="PTHR11802">
    <property type="entry name" value="SERINE PROTEASE FAMILY S10 SERINE CARBOXYPEPTIDASE"/>
    <property type="match status" value="1"/>
</dbReference>
<evidence type="ECO:0000256" key="2">
    <source>
        <dbReference type="ARBA" id="ARBA00022645"/>
    </source>
</evidence>
<dbReference type="AlphaFoldDB" id="A0A2C5Z4D5"/>
<keyword evidence="4 6" id="KW-0378">Hydrolase</keyword>